<feature type="compositionally biased region" description="Basic and acidic residues" evidence="2">
    <location>
        <begin position="567"/>
        <end position="597"/>
    </location>
</feature>
<dbReference type="PANTHER" id="PTHR31434">
    <property type="entry name" value="S PHASE CYCLIN A-ASSOCIATED PROTEIN IN THE ENDOPLASMIC RETICULUM"/>
    <property type="match status" value="1"/>
</dbReference>
<dbReference type="InterPro" id="IPR032446">
    <property type="entry name" value="SCAPER_N"/>
</dbReference>
<feature type="compositionally biased region" description="Low complexity" evidence="2">
    <location>
        <begin position="546"/>
        <end position="560"/>
    </location>
</feature>
<feature type="compositionally biased region" description="Low complexity" evidence="2">
    <location>
        <begin position="655"/>
        <end position="665"/>
    </location>
</feature>
<feature type="compositionally biased region" description="Basic and acidic residues" evidence="2">
    <location>
        <begin position="336"/>
        <end position="346"/>
    </location>
</feature>
<dbReference type="EMBL" id="OU895877">
    <property type="protein sequence ID" value="CAG9799097.1"/>
    <property type="molecule type" value="Genomic_DNA"/>
</dbReference>
<feature type="coiled-coil region" evidence="1">
    <location>
        <begin position="903"/>
        <end position="945"/>
    </location>
</feature>
<feature type="region of interest" description="Disordered" evidence="2">
    <location>
        <begin position="152"/>
        <end position="179"/>
    </location>
</feature>
<feature type="coiled-coil region" evidence="1">
    <location>
        <begin position="754"/>
        <end position="785"/>
    </location>
</feature>
<gene>
    <name evidence="4" type="ORF">CHIRRI_LOCUS2072</name>
</gene>
<name>A0A9N9RJ73_9DIPT</name>
<feature type="coiled-coil region" evidence="1">
    <location>
        <begin position="972"/>
        <end position="1093"/>
    </location>
</feature>
<keyword evidence="5" id="KW-1185">Reference proteome</keyword>
<reference evidence="4" key="2">
    <citation type="submission" date="2022-10" db="EMBL/GenBank/DDBJ databases">
        <authorList>
            <consortium name="ENA_rothamsted_submissions"/>
            <consortium name="culmorum"/>
            <person name="King R."/>
        </authorList>
    </citation>
    <scope>NUCLEOTIDE SEQUENCE</scope>
</reference>
<proteinExistence type="predicted"/>
<evidence type="ECO:0000313" key="5">
    <source>
        <dbReference type="Proteomes" id="UP001153620"/>
    </source>
</evidence>
<evidence type="ECO:0000259" key="3">
    <source>
        <dbReference type="Pfam" id="PF16501"/>
    </source>
</evidence>
<dbReference type="OrthoDB" id="71500at2759"/>
<dbReference type="Proteomes" id="UP001153620">
    <property type="component" value="Chromosome 1"/>
</dbReference>
<feature type="compositionally biased region" description="Low complexity" evidence="2">
    <location>
        <begin position="160"/>
        <end position="174"/>
    </location>
</feature>
<feature type="region of interest" description="Disordered" evidence="2">
    <location>
        <begin position="336"/>
        <end position="356"/>
    </location>
</feature>
<feature type="region of interest" description="Disordered" evidence="2">
    <location>
        <begin position="465"/>
        <end position="494"/>
    </location>
</feature>
<organism evidence="4 5">
    <name type="scientific">Chironomus riparius</name>
    <dbReference type="NCBI Taxonomy" id="315576"/>
    <lineage>
        <taxon>Eukaryota</taxon>
        <taxon>Metazoa</taxon>
        <taxon>Ecdysozoa</taxon>
        <taxon>Arthropoda</taxon>
        <taxon>Hexapoda</taxon>
        <taxon>Insecta</taxon>
        <taxon>Pterygota</taxon>
        <taxon>Neoptera</taxon>
        <taxon>Endopterygota</taxon>
        <taxon>Diptera</taxon>
        <taxon>Nematocera</taxon>
        <taxon>Chironomoidea</taxon>
        <taxon>Chironomidae</taxon>
        <taxon>Chironominae</taxon>
        <taxon>Chironomus</taxon>
    </lineage>
</organism>
<feature type="region of interest" description="Disordered" evidence="2">
    <location>
        <begin position="628"/>
        <end position="706"/>
    </location>
</feature>
<feature type="domain" description="S phase cyclin A-associated protein in the endoplasmic reticulum N-terminal" evidence="3">
    <location>
        <begin position="60"/>
        <end position="152"/>
    </location>
</feature>
<feature type="region of interest" description="Disordered" evidence="2">
    <location>
        <begin position="538"/>
        <end position="600"/>
    </location>
</feature>
<sequence length="1571" mass="181143">MDFQKFNEYEQREAKNFILLEKREDFTTKQKRSQISSHRNQNIQKQVSDIKPVPRIRSASTGRDKRSEFLARYWAFLFGNLQRAIDEIYKTIEYYENVESCQEAILVLENYIREFKALANFFKMSWDYEKTPKRPLSVAWEIRKTNAVPRVRNRNSPAMSGKSSPNYSGTSSPSCNYPTIEENKKVTNRTKNTVKDSLVVEMASDSLSAKEKKFEELVVYLKESCDEEKESLSLQKPKSLSLENLNQDHDFRLLVIKDDAAVQTEGMIDDNLTLQEYIEKYCAPKIVSPIEVPTSQYESIDDNIKVIQQEKNQPEEDLVKKEVENRSKTDVIEEHNENNLESEKCTSKSPSPTLPIEKVTPLSQILKPIEKEKPVIAVQLKSKTPIRANYSLRNQTINHRVPDKVARKPTTSAQVVNRTSRAPKINNIPARNSVLNNNKGNIAIIDNVQKNHFIGRSKTMIEISKKKPLSTKAGELQKKNSTEDNTDSSSSTLKASIEKLGSKNNLKGSSNKIAKRSDSKISNDGEWFIVKNKRRSSWANSRFDQPSASSSLPTLTLLNENSEDSDKEPTAKDKKAISRVESKQASKTKLQEKENKTKAKVAPITKQPIPPKVKPVILSQSNKKMVSNVKAKVNSNPPKKAVVTEKSKQPLVSKQNQQNQQLQNNTIKRQKSDITGLKIKSLHKEYLRNERSGSGKKKKDNVNETKVDMNTQTVLISQTIDELYSELGNMKSKTKFINGILSSCEEIEERDLESDDDQKKLVEEQENLERQIRELENSIDTDIETDCEAILCDLDDNESSENNDLESIKDSTFGDENIPLEMRLEMRYAPMLAEMSVQEREETLATLQEFFKRDPGRAQKLHQKLSSPSRRRSVRETLKKYQVKHSRALEKRITIQTQKAQKIQHLIQRVEQVKAARDQLIENRRLKMEEKLQRATENRENFLKNKIRKAHDEEEKLKEIAFIKNLEMQNKMLDFIESCKEQEVRRQDLEQERQKRQTEKLAKEAAVERRRLEIELERKKKLERMDETRREREQRVEKIQEEKEKLRQNIAKEKQRDRDKRLLAIQQQQLQDTEELQRKITKKQEEYQKRYEENLEHIRHRAFELAQQRSPDDNKSQNDEDENLENIERTRESIKNAKKKMKKIKEKFNHLNETYLEELPELATNHRKQSQIPKLLNAIKKTLNNGSGNNQLGTERPCGQIIRIIEKSSIVDFHCIWLLDGLGTLASIIENGLQPNSDISRVAVIKAIQLYRNASSSCKQIAQHSILGGSFIKLLDALIYTLKNPEIELKKTPMCPVEVSTEIFLALTVVLSNLKLSTSENAAVIFSTRIELLLSYITASGILELITKKCLKVREPIENQQSLLLPLLSMMGLLTKITEICPKNKFDFLSLVKSTEIFGTITLLYRTMSFGENIPKRTISLAGSCYGLIKAIALLDINCFQQILNEDKLTFKFLDVITILLNYCGPKLCENDDKEMKAVIRDLVVILGYFCANHKKNQNLLTSDQSCIILKSITKLPIDLAPVYYPTLLTIIWENAEAEEKLAKDFDIQMLKEYEKSTIAKKNQLLHMLEI</sequence>
<feature type="region of interest" description="Disordered" evidence="2">
    <location>
        <begin position="1105"/>
        <end position="1131"/>
    </location>
</feature>
<dbReference type="PANTHER" id="PTHR31434:SF2">
    <property type="entry name" value="S PHASE CYCLIN A-ASSOCIATED PROTEIN IN THE ENDOPLASMIC RETICULUM"/>
    <property type="match status" value="1"/>
</dbReference>
<evidence type="ECO:0000256" key="1">
    <source>
        <dbReference type="SAM" id="Coils"/>
    </source>
</evidence>
<reference evidence="4" key="1">
    <citation type="submission" date="2022-01" db="EMBL/GenBank/DDBJ databases">
        <authorList>
            <person name="King R."/>
        </authorList>
    </citation>
    <scope>NUCLEOTIDE SEQUENCE</scope>
</reference>
<protein>
    <recommendedName>
        <fullName evidence="3">S phase cyclin A-associated protein in the endoplasmic reticulum N-terminal domain-containing protein</fullName>
    </recommendedName>
</protein>
<dbReference type="Pfam" id="PF16501">
    <property type="entry name" value="SCAPER_N"/>
    <property type="match status" value="1"/>
</dbReference>
<keyword evidence="1" id="KW-0175">Coiled coil</keyword>
<accession>A0A9N9RJ73</accession>
<evidence type="ECO:0000313" key="4">
    <source>
        <dbReference type="EMBL" id="CAG9799097.1"/>
    </source>
</evidence>
<feature type="compositionally biased region" description="Basic and acidic residues" evidence="2">
    <location>
        <begin position="682"/>
        <end position="693"/>
    </location>
</feature>
<evidence type="ECO:0000256" key="2">
    <source>
        <dbReference type="SAM" id="MobiDB-lite"/>
    </source>
</evidence>